<dbReference type="PANTHER" id="PTHR43574">
    <property type="entry name" value="EPIMERASE-RELATED"/>
    <property type="match status" value="1"/>
</dbReference>
<protein>
    <submittedName>
        <fullName evidence="3">UDP-N-acetylglucosamine 4-epimerase</fullName>
    </submittedName>
</protein>
<feature type="domain" description="NAD-dependent epimerase/dehydratase" evidence="2">
    <location>
        <begin position="22"/>
        <end position="269"/>
    </location>
</feature>
<dbReference type="EMBL" id="BMZB01000001">
    <property type="protein sequence ID" value="GGZ28002.1"/>
    <property type="molecule type" value="Genomic_DNA"/>
</dbReference>
<dbReference type="PRINTS" id="PR01713">
    <property type="entry name" value="NUCEPIMERASE"/>
</dbReference>
<dbReference type="InterPro" id="IPR001509">
    <property type="entry name" value="Epimerase_deHydtase"/>
</dbReference>
<evidence type="ECO:0000256" key="1">
    <source>
        <dbReference type="ARBA" id="ARBA00023027"/>
    </source>
</evidence>
<dbReference type="Gene3D" id="3.40.50.720">
    <property type="entry name" value="NAD(P)-binding Rossmann-like Domain"/>
    <property type="match status" value="1"/>
</dbReference>
<dbReference type="InterPro" id="IPR036291">
    <property type="entry name" value="NAD(P)-bd_dom_sf"/>
</dbReference>
<dbReference type="AlphaFoldDB" id="A0A918UR98"/>
<keyword evidence="4" id="KW-1185">Reference proteome</keyword>
<dbReference type="Proteomes" id="UP000662572">
    <property type="component" value="Unassembled WGS sequence"/>
</dbReference>
<organism evidence="3 4">
    <name type="scientific">Asticcacaulis endophyticus</name>
    <dbReference type="NCBI Taxonomy" id="1395890"/>
    <lineage>
        <taxon>Bacteria</taxon>
        <taxon>Pseudomonadati</taxon>
        <taxon>Pseudomonadota</taxon>
        <taxon>Alphaproteobacteria</taxon>
        <taxon>Caulobacterales</taxon>
        <taxon>Caulobacteraceae</taxon>
        <taxon>Asticcacaulis</taxon>
    </lineage>
</organism>
<proteinExistence type="predicted"/>
<name>A0A918UR98_9CAUL</name>
<keyword evidence="1" id="KW-0520">NAD</keyword>
<dbReference type="Pfam" id="PF01370">
    <property type="entry name" value="Epimerase"/>
    <property type="match status" value="1"/>
</dbReference>
<evidence type="ECO:0000259" key="2">
    <source>
        <dbReference type="Pfam" id="PF01370"/>
    </source>
</evidence>
<evidence type="ECO:0000313" key="3">
    <source>
        <dbReference type="EMBL" id="GGZ28002.1"/>
    </source>
</evidence>
<reference evidence="3" key="2">
    <citation type="submission" date="2020-09" db="EMBL/GenBank/DDBJ databases">
        <authorList>
            <person name="Sun Q."/>
            <person name="Kim S."/>
        </authorList>
    </citation>
    <scope>NUCLEOTIDE SEQUENCE</scope>
    <source>
        <strain evidence="3">KCTC 32296</strain>
    </source>
</reference>
<dbReference type="SUPFAM" id="SSF51735">
    <property type="entry name" value="NAD(P)-binding Rossmann-fold domains"/>
    <property type="match status" value="1"/>
</dbReference>
<accession>A0A918UR98</accession>
<sequence length="343" mass="37463">MAFKHAAGTGEKGSVTLAKTAILVTGVAGFIGFHVASALLARGETVVGIDIVNDYYDPELKHARLNQINDHPAFRFVKMDVAEAEAVKDLVLEAGITRIIHLAAQAGVRYSIENPFAYQRSNLQGHLSILEACRAVEGFEHLVYASSSSVYGDRPLAGDGFSEDDRVNEPVSLYAATKRSGELMSTTYSHLYGIPQSGLRFFTVYGPWGRPDMAYFSFSEKIMKGEAIEVYGEGHMHRDFTYIDDIVEGIIGVLDHPPAGGKNEIYNIGAHQPVGLMEMISTLETALGREANKIMRPMQPGDVTTTYADVSKLKAVTGYAPSTPLKDGLERFATWFKGYKGLN</sequence>
<reference evidence="3" key="1">
    <citation type="journal article" date="2014" name="Int. J. Syst. Evol. Microbiol.">
        <title>Complete genome sequence of Corynebacterium casei LMG S-19264T (=DSM 44701T), isolated from a smear-ripened cheese.</title>
        <authorList>
            <consortium name="US DOE Joint Genome Institute (JGI-PGF)"/>
            <person name="Walter F."/>
            <person name="Albersmeier A."/>
            <person name="Kalinowski J."/>
            <person name="Ruckert C."/>
        </authorList>
    </citation>
    <scope>NUCLEOTIDE SEQUENCE</scope>
    <source>
        <strain evidence="3">KCTC 32296</strain>
    </source>
</reference>
<gene>
    <name evidence="3" type="ORF">GCM10011273_12200</name>
</gene>
<evidence type="ECO:0000313" key="4">
    <source>
        <dbReference type="Proteomes" id="UP000662572"/>
    </source>
</evidence>
<comment type="caution">
    <text evidence="3">The sequence shown here is derived from an EMBL/GenBank/DDBJ whole genome shotgun (WGS) entry which is preliminary data.</text>
</comment>